<keyword evidence="4" id="KW-0862">Zinc</keyword>
<dbReference type="GO" id="GO:0043565">
    <property type="term" value="F:sequence-specific DNA binding"/>
    <property type="evidence" value="ECO:0007669"/>
    <property type="project" value="InterPro"/>
</dbReference>
<reference evidence="12" key="1">
    <citation type="journal article" date="2010" name="Development">
        <title>Maternal activation of gap genes in the hover fly Episyrphus.</title>
        <authorList>
            <person name="Lemke S."/>
            <person name="Busch S.E."/>
            <person name="Antonopoulos D.A."/>
            <person name="Meyer F."/>
            <person name="Domanus M.H."/>
            <person name="Schmidt-Ott U."/>
        </authorList>
    </citation>
    <scope>NUCLEOTIDE SEQUENCE</scope>
</reference>
<dbReference type="SUPFAM" id="SSF57716">
    <property type="entry name" value="Glucocorticoid receptor-like (DNA-binding domain)"/>
    <property type="match status" value="1"/>
</dbReference>
<evidence type="ECO:0000256" key="2">
    <source>
        <dbReference type="ARBA" id="ARBA00022723"/>
    </source>
</evidence>
<evidence type="ECO:0000313" key="12">
    <source>
        <dbReference type="EMBL" id="ADH51739.1"/>
    </source>
</evidence>
<keyword evidence="5" id="KW-0805">Transcription regulation</keyword>
<feature type="domain" description="Nuclear receptor" evidence="11">
    <location>
        <begin position="2"/>
        <end position="78"/>
    </location>
</feature>
<feature type="compositionally biased region" description="Polar residues" evidence="10">
    <location>
        <begin position="252"/>
        <end position="267"/>
    </location>
</feature>
<feature type="compositionally biased region" description="Low complexity" evidence="10">
    <location>
        <begin position="333"/>
        <end position="355"/>
    </location>
</feature>
<evidence type="ECO:0000256" key="3">
    <source>
        <dbReference type="ARBA" id="ARBA00022771"/>
    </source>
</evidence>
<accession>D7R865</accession>
<evidence type="ECO:0000256" key="7">
    <source>
        <dbReference type="ARBA" id="ARBA00023163"/>
    </source>
</evidence>
<dbReference type="Gene3D" id="3.30.50.10">
    <property type="entry name" value="Erythroid Transcription Factor GATA-1, subunit A"/>
    <property type="match status" value="1"/>
</dbReference>
<dbReference type="Pfam" id="PF00105">
    <property type="entry name" value="zf-C4"/>
    <property type="match status" value="1"/>
</dbReference>
<protein>
    <submittedName>
        <fullName evidence="12">Putative knirps protein</fullName>
    </submittedName>
</protein>
<sequence length="492" mass="53203">MNQTCKVCGEPAAGFHFGAFTCEGCKSFFGRSYNNLSSISECKNHGKCVIDKKNRTTCKACRLRKCYTVGMSKGGSRYGRRSNWFKIHCLLQEQQQQAAEAAGKHGFGGDMGSAAAAAAVAAAQAPSLASHMGMLGYPGYLPEMMSNPDAFKSSFHSQFLSRHPDAAIAAAAAADYHQHQQQQQMQQSSASSAAAAAAAMPFFMMNSMPISSRSAFQLPPHLLFPAGGPGGYHAAADAYHRADEMFKHRQSVDTLSEGSNNRWNESCSPEARNEELISPAARCSSKSPLNDRERSPSSVRSMTRSPLEVSRTPESRESPNLPAQESQIDIMDPSASPIHSHHSSLPSPITHNITPTTTTNEEAAAYHTKLQSESPVSICSVTDQEQDSPMDLSMKAQRGRSASRTASTSVPSDSQSLISGGESDIQSESSEEEIRLARRKFYHLSENESDVSQDIAESVKRQKLAEEQGYNYGVSSNGSMNSTSLRGIFVCV</sequence>
<keyword evidence="6" id="KW-0238">DNA-binding</keyword>
<dbReference type="PRINTS" id="PR00047">
    <property type="entry name" value="STROIDFINGER"/>
</dbReference>
<dbReference type="EMBL" id="HM044916">
    <property type="protein sequence ID" value="ADH51739.1"/>
    <property type="molecule type" value="mRNA"/>
</dbReference>
<keyword evidence="2" id="KW-0479">Metal-binding</keyword>
<dbReference type="GO" id="GO:0005634">
    <property type="term" value="C:nucleus"/>
    <property type="evidence" value="ECO:0007669"/>
    <property type="project" value="UniProtKB-SubCell"/>
</dbReference>
<evidence type="ECO:0000256" key="10">
    <source>
        <dbReference type="SAM" id="MobiDB-lite"/>
    </source>
</evidence>
<dbReference type="PROSITE" id="PS00031">
    <property type="entry name" value="NUCLEAR_REC_DBD_1"/>
    <property type="match status" value="1"/>
</dbReference>
<organism evidence="12">
    <name type="scientific">Episyrphus balteatus</name>
    <name type="common">Marmalade hoverfly</name>
    <name type="synonym">Syrphus balteaus</name>
    <dbReference type="NCBI Taxonomy" id="286459"/>
    <lineage>
        <taxon>Eukaryota</taxon>
        <taxon>Metazoa</taxon>
        <taxon>Ecdysozoa</taxon>
        <taxon>Arthropoda</taxon>
        <taxon>Hexapoda</taxon>
        <taxon>Insecta</taxon>
        <taxon>Pterygota</taxon>
        <taxon>Neoptera</taxon>
        <taxon>Endopterygota</taxon>
        <taxon>Diptera</taxon>
        <taxon>Brachycera</taxon>
        <taxon>Muscomorpha</taxon>
        <taxon>Syrphoidea</taxon>
        <taxon>Syrphidae</taxon>
        <taxon>Syrphinae</taxon>
        <taxon>Syrphini</taxon>
        <taxon>Episyrphus</taxon>
    </lineage>
</organism>
<dbReference type="InterPro" id="IPR013088">
    <property type="entry name" value="Znf_NHR/GATA"/>
</dbReference>
<feature type="compositionally biased region" description="Low complexity" evidence="10">
    <location>
        <begin position="400"/>
        <end position="409"/>
    </location>
</feature>
<keyword evidence="9" id="KW-0539">Nucleus</keyword>
<dbReference type="GO" id="GO:0008270">
    <property type="term" value="F:zinc ion binding"/>
    <property type="evidence" value="ECO:0007669"/>
    <property type="project" value="UniProtKB-KW"/>
</dbReference>
<evidence type="ECO:0000259" key="11">
    <source>
        <dbReference type="PROSITE" id="PS51030"/>
    </source>
</evidence>
<feature type="compositionally biased region" description="Low complexity" evidence="10">
    <location>
        <begin position="418"/>
        <end position="428"/>
    </location>
</feature>
<dbReference type="InterPro" id="IPR001628">
    <property type="entry name" value="Znf_hrmn_rcpt"/>
</dbReference>
<feature type="region of interest" description="Disordered" evidence="10">
    <location>
        <begin position="382"/>
        <end position="431"/>
    </location>
</feature>
<evidence type="ECO:0000256" key="8">
    <source>
        <dbReference type="ARBA" id="ARBA00023170"/>
    </source>
</evidence>
<evidence type="ECO:0000256" key="6">
    <source>
        <dbReference type="ARBA" id="ARBA00023125"/>
    </source>
</evidence>
<evidence type="ECO:0000256" key="9">
    <source>
        <dbReference type="ARBA" id="ARBA00023242"/>
    </source>
</evidence>
<dbReference type="InterPro" id="IPR050200">
    <property type="entry name" value="Nuclear_hormone_rcpt_NR3"/>
</dbReference>
<dbReference type="PROSITE" id="PS51030">
    <property type="entry name" value="NUCLEAR_REC_DBD_2"/>
    <property type="match status" value="1"/>
</dbReference>
<keyword evidence="8" id="KW-0675">Receptor</keyword>
<dbReference type="GO" id="GO:0003700">
    <property type="term" value="F:DNA-binding transcription factor activity"/>
    <property type="evidence" value="ECO:0007669"/>
    <property type="project" value="InterPro"/>
</dbReference>
<dbReference type="PANTHER" id="PTHR48092">
    <property type="entry name" value="KNIRPS-RELATED PROTEIN-RELATED"/>
    <property type="match status" value="1"/>
</dbReference>
<dbReference type="SMART" id="SM00399">
    <property type="entry name" value="ZnF_C4"/>
    <property type="match status" value="1"/>
</dbReference>
<dbReference type="AlphaFoldDB" id="D7R865"/>
<gene>
    <name evidence="12" type="primary">kni</name>
</gene>
<evidence type="ECO:0000256" key="5">
    <source>
        <dbReference type="ARBA" id="ARBA00023015"/>
    </source>
</evidence>
<keyword evidence="7" id="KW-0804">Transcription</keyword>
<comment type="subcellular location">
    <subcellularLocation>
        <location evidence="1">Nucleus</location>
    </subcellularLocation>
</comment>
<keyword evidence="3" id="KW-0863">Zinc-finger</keyword>
<name>D7R865_EPIBA</name>
<evidence type="ECO:0000256" key="4">
    <source>
        <dbReference type="ARBA" id="ARBA00022833"/>
    </source>
</evidence>
<feature type="region of interest" description="Disordered" evidence="10">
    <location>
        <begin position="250"/>
        <end position="355"/>
    </location>
</feature>
<evidence type="ECO:0000256" key="1">
    <source>
        <dbReference type="ARBA" id="ARBA00004123"/>
    </source>
</evidence>
<proteinExistence type="evidence at transcript level"/>